<evidence type="ECO:0000256" key="1">
    <source>
        <dbReference type="SAM" id="MobiDB-lite"/>
    </source>
</evidence>
<comment type="caution">
    <text evidence="2">The sequence shown here is derived from an EMBL/GenBank/DDBJ whole genome shotgun (WGS) entry which is preliminary data.</text>
</comment>
<evidence type="ECO:0000313" key="2">
    <source>
        <dbReference type="EMBL" id="EMA69653.1"/>
    </source>
</evidence>
<accession>M0PIB1</accession>
<dbReference type="PATRIC" id="fig|1230455.3.peg.2368"/>
<protein>
    <recommendedName>
        <fullName evidence="4">DUF1102 domain-containing protein</fullName>
    </recommendedName>
</protein>
<reference evidence="2 3" key="1">
    <citation type="journal article" date="2014" name="PLoS Genet.">
        <title>Phylogenetically driven sequencing of extremely halophilic archaea reveals strategies for static and dynamic osmo-response.</title>
        <authorList>
            <person name="Becker E.A."/>
            <person name="Seitzer P.M."/>
            <person name="Tritt A."/>
            <person name="Larsen D."/>
            <person name="Krusor M."/>
            <person name="Yao A.I."/>
            <person name="Wu D."/>
            <person name="Madern D."/>
            <person name="Eisen J.A."/>
            <person name="Darling A.E."/>
            <person name="Facciotti M.T."/>
        </authorList>
    </citation>
    <scope>NUCLEOTIDE SEQUENCE [LARGE SCALE GENOMIC DNA]</scope>
    <source>
        <strain evidence="2 3">JCM 13916</strain>
    </source>
</reference>
<name>M0PIB1_9EURY</name>
<evidence type="ECO:0008006" key="4">
    <source>
        <dbReference type="Google" id="ProtNLM"/>
    </source>
</evidence>
<feature type="region of interest" description="Disordered" evidence="1">
    <location>
        <begin position="229"/>
        <end position="255"/>
    </location>
</feature>
<sequence length="255" mass="25803">MERRKFVVGLGALASGSAAAVGTGAFSAAQISGREADIAVSSDADALIQLIPGYDAVGQSDSTVTDNRVGYENGQLFISFDDSGTGGNGSGNGVNPNSVYQVGAIGDDGQDDLANYVDGVAPGPAVSDDILYGDATGANSGSGKLITDDPAFVIRNESDQDYEMTLSVDNMSTPDTSSFTAAIVLRNGQQEGAFSAAQSLGDDPEGFTNFTLTSGEEVAASLIVVTGDLDPSSEDDFSGSLHLNAGGAVQPPNQP</sequence>
<dbReference type="RefSeq" id="WP_007996291.1">
    <property type="nucleotide sequence ID" value="NZ_AOJJ01000077.1"/>
</dbReference>
<dbReference type="Proteomes" id="UP000011528">
    <property type="component" value="Unassembled WGS sequence"/>
</dbReference>
<dbReference type="EMBL" id="AOJJ01000077">
    <property type="protein sequence ID" value="EMA69653.1"/>
    <property type="molecule type" value="Genomic_DNA"/>
</dbReference>
<proteinExistence type="predicted"/>
<organism evidence="2 3">
    <name type="scientific">Halorubrum distributum JCM 13916</name>
    <dbReference type="NCBI Taxonomy" id="1230455"/>
    <lineage>
        <taxon>Archaea</taxon>
        <taxon>Methanobacteriati</taxon>
        <taxon>Methanobacteriota</taxon>
        <taxon>Stenosarchaea group</taxon>
        <taxon>Halobacteria</taxon>
        <taxon>Halobacteriales</taxon>
        <taxon>Haloferacaceae</taxon>
        <taxon>Halorubrum</taxon>
        <taxon>Halorubrum distributum group</taxon>
    </lineage>
</organism>
<evidence type="ECO:0000313" key="3">
    <source>
        <dbReference type="Proteomes" id="UP000011528"/>
    </source>
</evidence>
<dbReference type="AlphaFoldDB" id="M0PIB1"/>
<gene>
    <name evidence="2" type="ORF">C462_12295</name>
</gene>